<dbReference type="EMBL" id="CP064787">
    <property type="protein sequence ID" value="QSG04658.1"/>
    <property type="molecule type" value="Genomic_DNA"/>
</dbReference>
<evidence type="ECO:0000256" key="1">
    <source>
        <dbReference type="ARBA" id="ARBA00008791"/>
    </source>
</evidence>
<organism evidence="3 4">
    <name type="scientific">Halapricum desulfuricans</name>
    <dbReference type="NCBI Taxonomy" id="2841257"/>
    <lineage>
        <taxon>Archaea</taxon>
        <taxon>Methanobacteriati</taxon>
        <taxon>Methanobacteriota</taxon>
        <taxon>Stenosarchaea group</taxon>
        <taxon>Halobacteria</taxon>
        <taxon>Halobacteriales</taxon>
        <taxon>Haloarculaceae</taxon>
        <taxon>Halapricum</taxon>
    </lineage>
</organism>
<reference evidence="3" key="1">
    <citation type="submission" date="2020-11" db="EMBL/GenBank/DDBJ databases">
        <title>Carbohydrate-dependent, anaerobic sulfur respiration: A novel catabolism in halophilic archaea.</title>
        <authorList>
            <person name="Sorokin D.Y."/>
            <person name="Messina E."/>
            <person name="Smedile F."/>
            <person name="La Cono V."/>
            <person name="Hallsworth J.E."/>
            <person name="Yakimov M.M."/>
        </authorList>
    </citation>
    <scope>NUCLEOTIDE SEQUENCE</scope>
    <source>
        <strain evidence="3">HSR12-1</strain>
    </source>
</reference>
<dbReference type="Gene3D" id="3.40.50.620">
    <property type="entry name" value="HUPs"/>
    <property type="match status" value="1"/>
</dbReference>
<dbReference type="GeneID" id="68853956"/>
<proteinExistence type="inferred from homology"/>
<dbReference type="AlphaFoldDB" id="A0A897MXE5"/>
<dbReference type="Proteomes" id="UP000663525">
    <property type="component" value="Chromosome"/>
</dbReference>
<evidence type="ECO:0000313" key="3">
    <source>
        <dbReference type="EMBL" id="QSG04658.1"/>
    </source>
</evidence>
<accession>A0A897MXE5</accession>
<protein>
    <submittedName>
        <fullName evidence="3">Nucleotide-binding protein, UspA family</fullName>
    </submittedName>
</protein>
<dbReference type="InterPro" id="IPR006016">
    <property type="entry name" value="UspA"/>
</dbReference>
<dbReference type="CDD" id="cd00293">
    <property type="entry name" value="USP-like"/>
    <property type="match status" value="1"/>
</dbReference>
<dbReference type="RefSeq" id="WP_229114110.1">
    <property type="nucleotide sequence ID" value="NZ_CP064787.1"/>
</dbReference>
<evidence type="ECO:0000259" key="2">
    <source>
        <dbReference type="Pfam" id="PF00582"/>
    </source>
</evidence>
<comment type="similarity">
    <text evidence="1">Belongs to the universal stress protein A family.</text>
</comment>
<dbReference type="InterPro" id="IPR014729">
    <property type="entry name" value="Rossmann-like_a/b/a_fold"/>
</dbReference>
<dbReference type="SUPFAM" id="SSF52402">
    <property type="entry name" value="Adenine nucleotide alpha hydrolases-like"/>
    <property type="match status" value="1"/>
</dbReference>
<dbReference type="PRINTS" id="PR01438">
    <property type="entry name" value="UNVRSLSTRESS"/>
</dbReference>
<dbReference type="PANTHER" id="PTHR46268:SF6">
    <property type="entry name" value="UNIVERSAL STRESS PROTEIN UP12"/>
    <property type="match status" value="1"/>
</dbReference>
<dbReference type="Pfam" id="PF00582">
    <property type="entry name" value="Usp"/>
    <property type="match status" value="1"/>
</dbReference>
<gene>
    <name evidence="3" type="primary">uspA</name>
    <name evidence="3" type="ORF">HSR121_0302</name>
</gene>
<dbReference type="PANTHER" id="PTHR46268">
    <property type="entry name" value="STRESS RESPONSE PROTEIN NHAX"/>
    <property type="match status" value="1"/>
</dbReference>
<name>A0A897MXE5_9EURY</name>
<dbReference type="InterPro" id="IPR006015">
    <property type="entry name" value="Universal_stress_UspA"/>
</dbReference>
<sequence>MVETILIPTDGSEHGQRAAAYAIALAEREGATLHALYVVDTDEFGEPALSTTEIIVTEEEDRGRKVLSAVAEAAGRRGVSVKTTCCHGIPEETIEAHADEIGADLIVLGERGQTHERREGTVTRELREDDDRVVTIGDI</sequence>
<feature type="domain" description="UspA" evidence="2">
    <location>
        <begin position="1"/>
        <end position="119"/>
    </location>
</feature>
<evidence type="ECO:0000313" key="4">
    <source>
        <dbReference type="Proteomes" id="UP000663525"/>
    </source>
</evidence>